<proteinExistence type="predicted"/>
<accession>A0A183A3B1</accession>
<protein>
    <submittedName>
        <fullName evidence="1">Succinylglutamate desuccinylase</fullName>
    </submittedName>
</protein>
<name>A0A183A3B1_9TREM</name>
<reference evidence="1" key="1">
    <citation type="submission" date="2016-06" db="UniProtKB">
        <authorList>
            <consortium name="WormBaseParasite"/>
        </authorList>
    </citation>
    <scope>IDENTIFICATION</scope>
</reference>
<dbReference type="WBParaSite" id="ECPE_0000144601-mRNA-1">
    <property type="protein sequence ID" value="ECPE_0000144601-mRNA-1"/>
    <property type="gene ID" value="ECPE_0000144601"/>
</dbReference>
<dbReference type="AlphaFoldDB" id="A0A183A3B1"/>
<sequence>LDGVQFGDRVRADTAWICSQAVILSGMRLPNSCFIGPSTEDGGRITLGPGPGRLVPRSVIVSPGPNDVILDPAVGGSRVWAALCTDRSDQVRF</sequence>
<organism evidence="1">
    <name type="scientific">Echinostoma caproni</name>
    <dbReference type="NCBI Taxonomy" id="27848"/>
    <lineage>
        <taxon>Eukaryota</taxon>
        <taxon>Metazoa</taxon>
        <taxon>Spiralia</taxon>
        <taxon>Lophotrochozoa</taxon>
        <taxon>Platyhelminthes</taxon>
        <taxon>Trematoda</taxon>
        <taxon>Digenea</taxon>
        <taxon>Plagiorchiida</taxon>
        <taxon>Echinostomata</taxon>
        <taxon>Echinostomatoidea</taxon>
        <taxon>Echinostomatidae</taxon>
        <taxon>Echinostoma</taxon>
    </lineage>
</organism>
<evidence type="ECO:0000313" key="1">
    <source>
        <dbReference type="WBParaSite" id="ECPE_0000144601-mRNA-1"/>
    </source>
</evidence>